<proteinExistence type="predicted"/>
<name>A0A193SBV1_9ZZZZ</name>
<gene>
    <name evidence="1" type="ORF">MCM2015_pMC6_36</name>
</gene>
<keyword evidence="1" id="KW-0614">Plasmid</keyword>
<sequence length="84" mass="8848">MPARTASAPGRLPARLTGLDALPQHEVQRVFLGLVDLDTGADLQVFDLLARQLAVADELADAVVHVAVARRVGAFSAFSLKAVT</sequence>
<reference evidence="1" key="1">
    <citation type="journal article" date="2016" name="Sci. Rep.">
        <title>Genomics of high molecular weight plasmids isolated from an on-farm biopurification system.</title>
        <authorList>
            <person name="Martini M.C."/>
            <person name="Wibberg D."/>
            <person name="Lozano M."/>
            <person name="Torres Tejerizo G."/>
            <person name="Albicoro F.J."/>
            <person name="Jaenicke S."/>
            <person name="van Elsas J.D."/>
            <person name="Petroni A."/>
            <person name="Garcillan-Barcia M.P."/>
            <person name="de la Cruz F."/>
            <person name="Schluter A."/>
            <person name="Puhler A."/>
            <person name="Pistorio M."/>
            <person name="Lagares A."/>
            <person name="Del Papa M.F."/>
        </authorList>
    </citation>
    <scope>NUCLEOTIDE SEQUENCE</scope>
    <source>
        <plasmid evidence="1">pMC6</plasmid>
    </source>
</reference>
<accession>A0A193SBV1</accession>
<dbReference type="AlphaFoldDB" id="A0A193SBV1"/>
<dbReference type="EMBL" id="LT158606">
    <property type="protein sequence ID" value="CVK35612.1"/>
    <property type="molecule type" value="Genomic_DNA"/>
</dbReference>
<geneLocation type="plasmid" evidence="1">
    <name>pMC6</name>
</geneLocation>
<protein>
    <submittedName>
        <fullName evidence="1">Uncharacterized protein</fullName>
    </submittedName>
</protein>
<evidence type="ECO:0000313" key="1">
    <source>
        <dbReference type="EMBL" id="CVK35612.1"/>
    </source>
</evidence>
<organism evidence="1">
    <name type="scientific">biofilter metagenome</name>
    <dbReference type="NCBI Taxonomy" id="1070537"/>
    <lineage>
        <taxon>unclassified sequences</taxon>
        <taxon>metagenomes</taxon>
        <taxon>ecological metagenomes</taxon>
    </lineage>
</organism>